<dbReference type="Gene3D" id="3.40.50.2000">
    <property type="entry name" value="Glycogen Phosphorylase B"/>
    <property type="match status" value="1"/>
</dbReference>
<sequence>MVFTSGSVVSSIVGFLHESLWVELDVGKLVVSMPKVAFPQFSDQATNAKFINANVWGTGVRILTKNKQCGVGSKCWDLCILRLRRIDNGLEIGFGGYRDDWLCGMVEMS</sequence>
<organism evidence="1 2">
    <name type="scientific">Hibiscus sabdariffa</name>
    <name type="common">roselle</name>
    <dbReference type="NCBI Taxonomy" id="183260"/>
    <lineage>
        <taxon>Eukaryota</taxon>
        <taxon>Viridiplantae</taxon>
        <taxon>Streptophyta</taxon>
        <taxon>Embryophyta</taxon>
        <taxon>Tracheophyta</taxon>
        <taxon>Spermatophyta</taxon>
        <taxon>Magnoliopsida</taxon>
        <taxon>eudicotyledons</taxon>
        <taxon>Gunneridae</taxon>
        <taxon>Pentapetalae</taxon>
        <taxon>rosids</taxon>
        <taxon>malvids</taxon>
        <taxon>Malvales</taxon>
        <taxon>Malvaceae</taxon>
        <taxon>Malvoideae</taxon>
        <taxon>Hibiscus</taxon>
    </lineage>
</organism>
<evidence type="ECO:0000313" key="2">
    <source>
        <dbReference type="Proteomes" id="UP001396334"/>
    </source>
</evidence>
<gene>
    <name evidence="1" type="ORF">V6N11_025738</name>
</gene>
<dbReference type="EMBL" id="JBBPBN010000011">
    <property type="protein sequence ID" value="KAK9028582.1"/>
    <property type="molecule type" value="Genomic_DNA"/>
</dbReference>
<evidence type="ECO:0000313" key="1">
    <source>
        <dbReference type="EMBL" id="KAK9028582.1"/>
    </source>
</evidence>
<name>A0ABR2SUG3_9ROSI</name>
<comment type="caution">
    <text evidence="1">The sequence shown here is derived from an EMBL/GenBank/DDBJ whole genome shotgun (WGS) entry which is preliminary data.</text>
</comment>
<protein>
    <submittedName>
        <fullName evidence="1">Uncharacterized protein</fullName>
    </submittedName>
</protein>
<reference evidence="1 2" key="1">
    <citation type="journal article" date="2024" name="G3 (Bethesda)">
        <title>Genome assembly of Hibiscus sabdariffa L. provides insights into metabolisms of medicinal natural products.</title>
        <authorList>
            <person name="Kim T."/>
        </authorList>
    </citation>
    <scope>NUCLEOTIDE SEQUENCE [LARGE SCALE GENOMIC DNA]</scope>
    <source>
        <strain evidence="1">TK-2024</strain>
        <tissue evidence="1">Old leaves</tissue>
    </source>
</reference>
<keyword evidence="2" id="KW-1185">Reference proteome</keyword>
<proteinExistence type="predicted"/>
<dbReference type="Proteomes" id="UP001396334">
    <property type="component" value="Unassembled WGS sequence"/>
</dbReference>
<accession>A0ABR2SUG3</accession>